<dbReference type="GO" id="GO:0009245">
    <property type="term" value="P:lipid A biosynthetic process"/>
    <property type="evidence" value="ECO:0007669"/>
    <property type="project" value="TreeGrafter"/>
</dbReference>
<dbReference type="InterPro" id="IPR039901">
    <property type="entry name" value="Kdotransferase"/>
</dbReference>
<dbReference type="OMA" id="FIKYEFW"/>
<dbReference type="GO" id="GO:0016740">
    <property type="term" value="F:transferase activity"/>
    <property type="evidence" value="ECO:0007669"/>
    <property type="project" value="UniProtKB-KW"/>
</dbReference>
<dbReference type="RefSeq" id="XP_024575552.1">
    <property type="nucleotide sequence ID" value="XM_024724702.1"/>
</dbReference>
<dbReference type="Pfam" id="PF04413">
    <property type="entry name" value="Glycos_transf_N"/>
    <property type="match status" value="1"/>
</dbReference>
<dbReference type="GO" id="GO:0005886">
    <property type="term" value="C:plasma membrane"/>
    <property type="evidence" value="ECO:0007669"/>
    <property type="project" value="TreeGrafter"/>
</dbReference>
<dbReference type="PANTHER" id="PTHR42755:SF1">
    <property type="entry name" value="3-DEOXY-D-MANNO-OCTULOSONIC ACID TRANSFERASE, MITOCHONDRIAL-RELATED"/>
    <property type="match status" value="1"/>
</dbReference>
<evidence type="ECO:0000313" key="6">
    <source>
        <dbReference type="Proteomes" id="UP000054928"/>
    </source>
</evidence>
<dbReference type="InterPro" id="IPR007507">
    <property type="entry name" value="Glycos_transf_N"/>
</dbReference>
<dbReference type="EMBL" id="CCYD01000409">
    <property type="protein sequence ID" value="CEG39183.1"/>
    <property type="molecule type" value="Genomic_DNA"/>
</dbReference>
<dbReference type="Gene3D" id="3.40.50.11720">
    <property type="entry name" value="3-Deoxy-D-manno-octulosonic-acid transferase, N-terminal domain"/>
    <property type="match status" value="1"/>
</dbReference>
<dbReference type="STRING" id="4781.A0A0P1AES8"/>
<protein>
    <submittedName>
        <fullName evidence="5">KdtA, waaA</fullName>
    </submittedName>
</protein>
<organism evidence="5 6">
    <name type="scientific">Plasmopara halstedii</name>
    <name type="common">Downy mildew of sunflower</name>
    <dbReference type="NCBI Taxonomy" id="4781"/>
    <lineage>
        <taxon>Eukaryota</taxon>
        <taxon>Sar</taxon>
        <taxon>Stramenopiles</taxon>
        <taxon>Oomycota</taxon>
        <taxon>Peronosporomycetes</taxon>
        <taxon>Peronosporales</taxon>
        <taxon>Peronosporaceae</taxon>
        <taxon>Plasmopara</taxon>
    </lineage>
</organism>
<keyword evidence="1" id="KW-0808">Transferase</keyword>
<reference evidence="6" key="1">
    <citation type="submission" date="2014-09" db="EMBL/GenBank/DDBJ databases">
        <authorList>
            <person name="Sharma Rahul"/>
            <person name="Thines Marco"/>
        </authorList>
    </citation>
    <scope>NUCLEOTIDE SEQUENCE [LARGE SCALE GENOMIC DNA]</scope>
</reference>
<name>A0A0P1AES8_PLAHL</name>
<dbReference type="Proteomes" id="UP000054928">
    <property type="component" value="Unassembled WGS sequence"/>
</dbReference>
<evidence type="ECO:0000313" key="5">
    <source>
        <dbReference type="EMBL" id="CEG39183.1"/>
    </source>
</evidence>
<dbReference type="AlphaFoldDB" id="A0A0P1AES8"/>
<feature type="domain" description="3-deoxy-D-manno-octulosonic-acid transferase N-terminal" evidence="4">
    <location>
        <begin position="24"/>
        <end position="214"/>
    </location>
</feature>
<accession>A0A0P1AES8</accession>
<dbReference type="Gene3D" id="3.40.50.2000">
    <property type="entry name" value="Glycogen Phosphorylase B"/>
    <property type="match status" value="1"/>
</dbReference>
<dbReference type="InterPro" id="IPR038107">
    <property type="entry name" value="Glycos_transf_N_sf"/>
</dbReference>
<proteinExistence type="predicted"/>
<sequence>MPLISWYVRRKDLKRLVPHVITAERFGRSGLPGQKVASPEENFFTIWIHGASIGECLSGLPIVNLALSPKLGQSLPEKKVRVVVSTTTTSARQVVTERLKENKNAICVLAPLDHHRCVERFYDTWKPNVGIWIESELWPTLITEAARRDICIGLVNGRISALSLRLWQLPGLYNLSKSIVGLFSLVLCQDEQQCRRFESLGAKNAGVALNLKFASTRSIDNDDEASILRRAIGDRLACVAGSTHDKEELMLAKVHIELTKRLQNRRLLTMIVPRHPNRAPFIVKQILRQFPKLVVGLRSRDSLPRDNVDLFIVDTMDETHLMYNCVSTAVIGGSFVKRGGHNPIEPLRAGCYVLMGPYMENFADILCQLKLQSRVVNELRSVISAEELIVALENHFKIQNISNSASIASKENQLKRAMEDLAASTLSMHESQLVDWILKSGSRKGTKKNLSDDIKE</sequence>
<evidence type="ECO:0000256" key="3">
    <source>
        <dbReference type="PIRSR" id="PIRSR639901-2"/>
    </source>
</evidence>
<feature type="site" description="Transition state stabilizer" evidence="3">
    <location>
        <position position="134"/>
    </location>
</feature>
<dbReference type="PANTHER" id="PTHR42755">
    <property type="entry name" value="3-DEOXY-MANNO-OCTULOSONATE CYTIDYLYLTRANSFERASE"/>
    <property type="match status" value="1"/>
</dbReference>
<feature type="site" description="Transition state stabilizer" evidence="3">
    <location>
        <position position="212"/>
    </location>
</feature>
<evidence type="ECO:0000259" key="4">
    <source>
        <dbReference type="Pfam" id="PF04413"/>
    </source>
</evidence>
<keyword evidence="6" id="KW-1185">Reference proteome</keyword>
<feature type="active site" description="Proton acceptor" evidence="2">
    <location>
        <position position="55"/>
    </location>
</feature>
<evidence type="ECO:0000256" key="1">
    <source>
        <dbReference type="ARBA" id="ARBA00022679"/>
    </source>
</evidence>
<dbReference type="GeneID" id="36404294"/>
<evidence type="ECO:0000256" key="2">
    <source>
        <dbReference type="PIRSR" id="PIRSR639901-1"/>
    </source>
</evidence>
<dbReference type="OrthoDB" id="308383at2759"/>